<sequence length="158" mass="16995">MSVDSILSAPRWGAATGLRVPTDQLALAGGLCLDRLVELHVGKRAVAVANVPNTLTVFDTHFPRFPVLPGILLLHGISNLADSLLAATAGGQWQLAGVRRVQFRHYVRPGDQLRVEVDLRDHDTTGARVTGRISRGDTVVVLAREVTMSNSDAPEENS</sequence>
<dbReference type="Pfam" id="PF22818">
    <property type="entry name" value="ApeI-like"/>
    <property type="match status" value="1"/>
</dbReference>
<name>A0A931N1Z6_9NOCA</name>
<accession>A0A931N1Z6</accession>
<organism evidence="4 5">
    <name type="scientific">Nocardia bovistercoris</name>
    <dbReference type="NCBI Taxonomy" id="2785916"/>
    <lineage>
        <taxon>Bacteria</taxon>
        <taxon>Bacillati</taxon>
        <taxon>Actinomycetota</taxon>
        <taxon>Actinomycetes</taxon>
        <taxon>Mycobacteriales</taxon>
        <taxon>Nocardiaceae</taxon>
        <taxon>Nocardia</taxon>
    </lineage>
</organism>
<comment type="caution">
    <text evidence="4">The sequence shown here is derived from an EMBL/GenBank/DDBJ whole genome shotgun (WGS) entry which is preliminary data.</text>
</comment>
<keyword evidence="5" id="KW-1185">Reference proteome</keyword>
<comment type="similarity">
    <text evidence="1">Belongs to the thioester dehydratase family. FabZ subfamily.</text>
</comment>
<dbReference type="GO" id="GO:0016829">
    <property type="term" value="F:lyase activity"/>
    <property type="evidence" value="ECO:0007669"/>
    <property type="project" value="UniProtKB-KW"/>
</dbReference>
<dbReference type="Gene3D" id="3.10.129.10">
    <property type="entry name" value="Hotdog Thioesterase"/>
    <property type="match status" value="1"/>
</dbReference>
<dbReference type="AlphaFoldDB" id="A0A931N1Z6"/>
<dbReference type="SUPFAM" id="SSF54637">
    <property type="entry name" value="Thioesterase/thiol ester dehydrase-isomerase"/>
    <property type="match status" value="1"/>
</dbReference>
<evidence type="ECO:0000313" key="4">
    <source>
        <dbReference type="EMBL" id="MBH0775476.1"/>
    </source>
</evidence>
<dbReference type="Proteomes" id="UP000655751">
    <property type="component" value="Unassembled WGS sequence"/>
</dbReference>
<proteinExistence type="inferred from homology"/>
<dbReference type="PANTHER" id="PTHR30272:SF1">
    <property type="entry name" value="3-HYDROXYACYL-[ACYL-CARRIER-PROTEIN] DEHYDRATASE"/>
    <property type="match status" value="1"/>
</dbReference>
<evidence type="ECO:0000256" key="2">
    <source>
        <dbReference type="ARBA" id="ARBA00023239"/>
    </source>
</evidence>
<protein>
    <recommendedName>
        <fullName evidence="3">ApeI dehydratase-like domain-containing protein</fullName>
    </recommendedName>
</protein>
<evidence type="ECO:0000259" key="3">
    <source>
        <dbReference type="Pfam" id="PF22818"/>
    </source>
</evidence>
<dbReference type="InterPro" id="IPR029069">
    <property type="entry name" value="HotDog_dom_sf"/>
</dbReference>
<feature type="domain" description="ApeI dehydratase-like" evidence="3">
    <location>
        <begin position="43"/>
        <end position="123"/>
    </location>
</feature>
<reference evidence="4" key="1">
    <citation type="submission" date="2020-11" db="EMBL/GenBank/DDBJ databases">
        <title>Nocardia NEAU-351.nov., a novel actinomycete isolated from the cow dung.</title>
        <authorList>
            <person name="Zhang X."/>
        </authorList>
    </citation>
    <scope>NUCLEOTIDE SEQUENCE</scope>
    <source>
        <strain evidence="4">NEAU-351</strain>
    </source>
</reference>
<dbReference type="InterPro" id="IPR054545">
    <property type="entry name" value="ApeI-like"/>
</dbReference>
<dbReference type="EMBL" id="JADMLG010000002">
    <property type="protein sequence ID" value="MBH0775476.1"/>
    <property type="molecule type" value="Genomic_DNA"/>
</dbReference>
<keyword evidence="2" id="KW-0456">Lyase</keyword>
<evidence type="ECO:0000256" key="1">
    <source>
        <dbReference type="ARBA" id="ARBA00009174"/>
    </source>
</evidence>
<dbReference type="PANTHER" id="PTHR30272">
    <property type="entry name" value="3-HYDROXYACYL-[ACYL-CARRIER-PROTEIN] DEHYDRATASE"/>
    <property type="match status" value="1"/>
</dbReference>
<dbReference type="InterPro" id="IPR013114">
    <property type="entry name" value="FabA_FabZ"/>
</dbReference>
<gene>
    <name evidence="4" type="ORF">IT779_04130</name>
</gene>
<evidence type="ECO:0000313" key="5">
    <source>
        <dbReference type="Proteomes" id="UP000655751"/>
    </source>
</evidence>
<dbReference type="RefSeq" id="WP_198428190.1">
    <property type="nucleotide sequence ID" value="NZ_JADMLG010000002.1"/>
</dbReference>